<evidence type="ECO:0000256" key="6">
    <source>
        <dbReference type="ARBA" id="ARBA00023136"/>
    </source>
</evidence>
<dbReference type="PROSITE" id="PS50156">
    <property type="entry name" value="SSD"/>
    <property type="match status" value="1"/>
</dbReference>
<dbReference type="PANTHER" id="PTHR33406">
    <property type="entry name" value="MEMBRANE PROTEIN MJ1562-RELATED"/>
    <property type="match status" value="1"/>
</dbReference>
<feature type="transmembrane region" description="Helical" evidence="7">
    <location>
        <begin position="364"/>
        <end position="386"/>
    </location>
</feature>
<feature type="transmembrane region" description="Helical" evidence="7">
    <location>
        <begin position="306"/>
        <end position="332"/>
    </location>
</feature>
<dbReference type="InterPro" id="IPR004869">
    <property type="entry name" value="MMPL_dom"/>
</dbReference>
<feature type="transmembrane region" description="Helical" evidence="7">
    <location>
        <begin position="177"/>
        <end position="196"/>
    </location>
</feature>
<feature type="transmembrane region" description="Helical" evidence="7">
    <location>
        <begin position="280"/>
        <end position="300"/>
    </location>
</feature>
<protein>
    <submittedName>
        <fullName evidence="9">RND superfamily putative drug exporter</fullName>
    </submittedName>
</protein>
<accession>A0A2N3VKY4</accession>
<evidence type="ECO:0000259" key="8">
    <source>
        <dbReference type="PROSITE" id="PS50156"/>
    </source>
</evidence>
<proteinExistence type="inferred from homology"/>
<gene>
    <name evidence="9" type="ORF">ATK86_6766</name>
</gene>
<keyword evidence="3" id="KW-1003">Cell membrane</keyword>
<keyword evidence="6 7" id="KW-0472">Membrane</keyword>
<feature type="transmembrane region" description="Helical" evidence="7">
    <location>
        <begin position="203"/>
        <end position="226"/>
    </location>
</feature>
<feature type="transmembrane region" description="Helical" evidence="7">
    <location>
        <begin position="639"/>
        <end position="661"/>
    </location>
</feature>
<feature type="transmembrane region" description="Helical" evidence="7">
    <location>
        <begin position="594"/>
        <end position="618"/>
    </location>
</feature>
<dbReference type="Gene3D" id="1.20.1640.10">
    <property type="entry name" value="Multidrug efflux transporter AcrB transmembrane domain"/>
    <property type="match status" value="2"/>
</dbReference>
<feature type="transmembrane region" description="Helical" evidence="7">
    <location>
        <begin position="530"/>
        <end position="551"/>
    </location>
</feature>
<evidence type="ECO:0000256" key="5">
    <source>
        <dbReference type="ARBA" id="ARBA00022989"/>
    </source>
</evidence>
<evidence type="ECO:0000256" key="3">
    <source>
        <dbReference type="ARBA" id="ARBA00022475"/>
    </source>
</evidence>
<dbReference type="AlphaFoldDB" id="A0A2N3VKY4"/>
<dbReference type="PANTHER" id="PTHR33406:SF11">
    <property type="entry name" value="MEMBRANE PROTEIN SCO6666-RELATED"/>
    <property type="match status" value="1"/>
</dbReference>
<dbReference type="InterPro" id="IPR050545">
    <property type="entry name" value="Mycobact_MmpL"/>
</dbReference>
<keyword evidence="10" id="KW-1185">Reference proteome</keyword>
<name>A0A2N3VKY4_9NOCA</name>
<keyword evidence="5 7" id="KW-1133">Transmembrane helix</keyword>
<evidence type="ECO:0000256" key="4">
    <source>
        <dbReference type="ARBA" id="ARBA00022692"/>
    </source>
</evidence>
<dbReference type="SUPFAM" id="SSF82866">
    <property type="entry name" value="Multidrug efflux transporter AcrB transmembrane domain"/>
    <property type="match status" value="2"/>
</dbReference>
<evidence type="ECO:0000256" key="1">
    <source>
        <dbReference type="ARBA" id="ARBA00004651"/>
    </source>
</evidence>
<dbReference type="EMBL" id="PJMW01000002">
    <property type="protein sequence ID" value="PKV82280.1"/>
    <property type="molecule type" value="Genomic_DNA"/>
</dbReference>
<dbReference type="InterPro" id="IPR000731">
    <property type="entry name" value="SSD"/>
</dbReference>
<dbReference type="Proteomes" id="UP000233766">
    <property type="component" value="Unassembled WGS sequence"/>
</dbReference>
<comment type="subcellular location">
    <subcellularLocation>
        <location evidence="1">Cell membrane</location>
        <topology evidence="1">Multi-pass membrane protein</topology>
    </subcellularLocation>
</comment>
<evidence type="ECO:0000256" key="7">
    <source>
        <dbReference type="SAM" id="Phobius"/>
    </source>
</evidence>
<comment type="caution">
    <text evidence="9">The sequence shown here is derived from an EMBL/GenBank/DDBJ whole genome shotgun (WGS) entry which is preliminary data.</text>
</comment>
<evidence type="ECO:0000313" key="10">
    <source>
        <dbReference type="Proteomes" id="UP000233766"/>
    </source>
</evidence>
<reference evidence="9 10" key="1">
    <citation type="submission" date="2017-12" db="EMBL/GenBank/DDBJ databases">
        <title>Sequencing the genomes of 1000 Actinobacteria strains.</title>
        <authorList>
            <person name="Klenk H.-P."/>
        </authorList>
    </citation>
    <scope>NUCLEOTIDE SEQUENCE [LARGE SCALE GENOMIC DNA]</scope>
    <source>
        <strain evidence="9 10">DSM 44489</strain>
    </source>
</reference>
<evidence type="ECO:0000256" key="2">
    <source>
        <dbReference type="ARBA" id="ARBA00010157"/>
    </source>
</evidence>
<sequence length="720" mass="75664">MIEQFVRFAIRAPKLVLAVAGIAFVLCGLVGVQVTDRLSVGGFLDPDAESSQAERALARDFDISGMQLIFAVEAPGDVLTGAGADRANDIVDELRADERVRSVDSPWTDPSSRARSTDRDGRVGLIVAGLTGDDNQAQKTAADLSARHTGTTGEITVTVGGQAMAFQEINERAARDLALAESLAIPLTFLLLIWFLRSVVAAAIPVVVGVLAIVATTAVLFALTFVIELSVFALNITTALGLALAIDYSLLIIGRFREEIARGHDQHSAIALAMRRGGRAVLFSGVTVALALIGMSFFPMNFLRSIGYAGVAVVALSVALALTCVPALLALLGERITRKPLREAVAVESTFLYRLAVAVQKHPVLIALPVLGILLIAGAPVLGMQVGLPDDRVLPDAAQSRQVGDTIRERFDANATGTVHIIVYRDGADDATAAAEYAAALSRVHDVDVVLAPSGTYAGGQPLGPGDPGAARADSTHLTIATSLDPYSPAAARQLDDLDAVEPPGDTVFGGLAQQKRDTAAGIGAAFPKALAWIAVTTFVLLLLLTGSLLLPLKALALNILSLMATFGALVWVFQSGHLGGFGTETTGFTVATVPVLLFCVAFGLSMDYEVFLLARFAEEWETSEHTRADNDRAVAVGLARSGQVVTAAAAIMIVIFAAIATSGVSIMRMLGVGLALAVLVDATLIRMILVPAFMRLAGTWNWWAPRGAQSILAKVRLRE</sequence>
<feature type="domain" description="SSD" evidence="8">
    <location>
        <begin position="206"/>
        <end position="331"/>
    </location>
</feature>
<feature type="transmembrane region" description="Helical" evidence="7">
    <location>
        <begin position="232"/>
        <end position="253"/>
    </location>
</feature>
<feature type="transmembrane region" description="Helical" evidence="7">
    <location>
        <begin position="556"/>
        <end position="574"/>
    </location>
</feature>
<evidence type="ECO:0000313" key="9">
    <source>
        <dbReference type="EMBL" id="PKV82280.1"/>
    </source>
</evidence>
<keyword evidence="4 7" id="KW-0812">Transmembrane</keyword>
<dbReference type="GO" id="GO:0005886">
    <property type="term" value="C:plasma membrane"/>
    <property type="evidence" value="ECO:0007669"/>
    <property type="project" value="UniProtKB-SubCell"/>
</dbReference>
<comment type="similarity">
    <text evidence="2">Belongs to the resistance-nodulation-cell division (RND) (TC 2.A.6) family. MmpL subfamily.</text>
</comment>
<organism evidence="9 10">
    <name type="scientific">Nocardia fluminea</name>
    <dbReference type="NCBI Taxonomy" id="134984"/>
    <lineage>
        <taxon>Bacteria</taxon>
        <taxon>Bacillati</taxon>
        <taxon>Actinomycetota</taxon>
        <taxon>Actinomycetes</taxon>
        <taxon>Mycobacteriales</taxon>
        <taxon>Nocardiaceae</taxon>
        <taxon>Nocardia</taxon>
    </lineage>
</organism>
<dbReference type="Pfam" id="PF03176">
    <property type="entry name" value="MMPL"/>
    <property type="match status" value="2"/>
</dbReference>